<dbReference type="AlphaFoldDB" id="A0A1G2R8Q8"/>
<evidence type="ECO:0000313" key="1">
    <source>
        <dbReference type="EMBL" id="OHA68749.1"/>
    </source>
</evidence>
<dbReference type="EMBL" id="MHTX01000008">
    <property type="protein sequence ID" value="OHA68749.1"/>
    <property type="molecule type" value="Genomic_DNA"/>
</dbReference>
<dbReference type="Proteomes" id="UP000179258">
    <property type="component" value="Unassembled WGS sequence"/>
</dbReference>
<sequence length="109" mass="12472">MTKRYGEPHIFYAFYSRLDPKLLMPGPDNIRFMKSDWYWTDKIGRVYFINDWQIGTGVVNTLPLESGGTISTNNSLLITSPDHLPKNTTVIDKIDFLNGDPAFVIAKFN</sequence>
<gene>
    <name evidence="1" type="ORF">A3D59_01035</name>
</gene>
<protein>
    <submittedName>
        <fullName evidence="1">Uncharacterized protein</fullName>
    </submittedName>
</protein>
<name>A0A1G2R8Q8_9BACT</name>
<proteinExistence type="predicted"/>
<organism evidence="1 2">
    <name type="scientific">Candidatus Wildermuthbacteria bacterium RIFCSPHIGHO2_02_FULL_47_17</name>
    <dbReference type="NCBI Taxonomy" id="1802452"/>
    <lineage>
        <taxon>Bacteria</taxon>
        <taxon>Candidatus Wildermuthiibacteriota</taxon>
    </lineage>
</organism>
<evidence type="ECO:0000313" key="2">
    <source>
        <dbReference type="Proteomes" id="UP000179258"/>
    </source>
</evidence>
<accession>A0A1G2R8Q8</accession>
<comment type="caution">
    <text evidence="1">The sequence shown here is derived from an EMBL/GenBank/DDBJ whole genome shotgun (WGS) entry which is preliminary data.</text>
</comment>
<reference evidence="1 2" key="1">
    <citation type="journal article" date="2016" name="Nat. Commun.">
        <title>Thousands of microbial genomes shed light on interconnected biogeochemical processes in an aquifer system.</title>
        <authorList>
            <person name="Anantharaman K."/>
            <person name="Brown C.T."/>
            <person name="Hug L.A."/>
            <person name="Sharon I."/>
            <person name="Castelle C.J."/>
            <person name="Probst A.J."/>
            <person name="Thomas B.C."/>
            <person name="Singh A."/>
            <person name="Wilkins M.J."/>
            <person name="Karaoz U."/>
            <person name="Brodie E.L."/>
            <person name="Williams K.H."/>
            <person name="Hubbard S.S."/>
            <person name="Banfield J.F."/>
        </authorList>
    </citation>
    <scope>NUCLEOTIDE SEQUENCE [LARGE SCALE GENOMIC DNA]</scope>
</reference>